<proteinExistence type="predicted"/>
<evidence type="ECO:0000313" key="1">
    <source>
        <dbReference type="EMBL" id="KDO42936.1"/>
    </source>
</evidence>
<accession>A0A067DWE3</accession>
<protein>
    <submittedName>
        <fullName evidence="1">Uncharacterized protein</fullName>
    </submittedName>
</protein>
<evidence type="ECO:0000313" key="2">
    <source>
        <dbReference type="Proteomes" id="UP000027120"/>
    </source>
</evidence>
<dbReference type="EMBL" id="KK785421">
    <property type="protein sequence ID" value="KDO42936.1"/>
    <property type="molecule type" value="Genomic_DNA"/>
</dbReference>
<organism evidence="1 2">
    <name type="scientific">Citrus sinensis</name>
    <name type="common">Sweet orange</name>
    <name type="synonym">Citrus aurantium var. sinensis</name>
    <dbReference type="NCBI Taxonomy" id="2711"/>
    <lineage>
        <taxon>Eukaryota</taxon>
        <taxon>Viridiplantae</taxon>
        <taxon>Streptophyta</taxon>
        <taxon>Embryophyta</taxon>
        <taxon>Tracheophyta</taxon>
        <taxon>Spermatophyta</taxon>
        <taxon>Magnoliopsida</taxon>
        <taxon>eudicotyledons</taxon>
        <taxon>Gunneridae</taxon>
        <taxon>Pentapetalae</taxon>
        <taxon>rosids</taxon>
        <taxon>malvids</taxon>
        <taxon>Sapindales</taxon>
        <taxon>Rutaceae</taxon>
        <taxon>Aurantioideae</taxon>
        <taxon>Citrus</taxon>
    </lineage>
</organism>
<reference evidence="1 2" key="1">
    <citation type="submission" date="2014-04" db="EMBL/GenBank/DDBJ databases">
        <authorList>
            <consortium name="International Citrus Genome Consortium"/>
            <person name="Gmitter F."/>
            <person name="Chen C."/>
            <person name="Farmerie W."/>
            <person name="Harkins T."/>
            <person name="Desany B."/>
            <person name="Mohiuddin M."/>
            <person name="Kodira C."/>
            <person name="Borodovsky M."/>
            <person name="Lomsadze A."/>
            <person name="Burns P."/>
            <person name="Jenkins J."/>
            <person name="Prochnik S."/>
            <person name="Shu S."/>
            <person name="Chapman J."/>
            <person name="Pitluck S."/>
            <person name="Schmutz J."/>
            <person name="Rokhsar D."/>
        </authorList>
    </citation>
    <scope>NUCLEOTIDE SEQUENCE</scope>
</reference>
<feature type="non-terminal residue" evidence="1">
    <location>
        <position position="1"/>
    </location>
</feature>
<name>A0A067DWE3_CITSI</name>
<keyword evidence="2" id="KW-1185">Reference proteome</keyword>
<sequence length="15" mass="1694">VLTEPKNALGQITFY</sequence>
<dbReference type="Proteomes" id="UP000027120">
    <property type="component" value="Unassembled WGS sequence"/>
</dbReference>
<gene>
    <name evidence="1" type="ORF">CISIN_1g0057622mg</name>
</gene>